<dbReference type="VEuPathDB" id="FungiDB:BD410DRAFT_794767"/>
<organism evidence="2 3">
    <name type="scientific">Rickenella mellea</name>
    <dbReference type="NCBI Taxonomy" id="50990"/>
    <lineage>
        <taxon>Eukaryota</taxon>
        <taxon>Fungi</taxon>
        <taxon>Dikarya</taxon>
        <taxon>Basidiomycota</taxon>
        <taxon>Agaricomycotina</taxon>
        <taxon>Agaricomycetes</taxon>
        <taxon>Hymenochaetales</taxon>
        <taxon>Rickenellaceae</taxon>
        <taxon>Rickenella</taxon>
    </lineage>
</organism>
<name>A0A4Y7PPK9_9AGAM</name>
<feature type="compositionally biased region" description="Polar residues" evidence="1">
    <location>
        <begin position="11"/>
        <end position="22"/>
    </location>
</feature>
<keyword evidence="3" id="KW-1185">Reference proteome</keyword>
<evidence type="ECO:0000313" key="2">
    <source>
        <dbReference type="EMBL" id="TDL16966.1"/>
    </source>
</evidence>
<sequence length="230" mass="25953">MSDEQAKHSESAGTADSPQQRQVDIMNALYALSESYPRAPPAPTLALHNLSEPQAKQSESASMVEQMNMLYAQSQAYTQVPPAPITASRIQTNPMASQALKYWQNSIPLVSYTRPPLDTPKHAITPAELDAFKADPMSLVGRQFVHEMKDGESDDADCVWWERYEDEDEDEYIWFMVVSFMYGLDPHPREGQEGRKITELMLNFEGMTGMMALPLWEVEEKVSTCEVVDV</sequence>
<proteinExistence type="predicted"/>
<protein>
    <submittedName>
        <fullName evidence="2">Uncharacterized protein</fullName>
    </submittedName>
</protein>
<gene>
    <name evidence="2" type="ORF">BD410DRAFT_794767</name>
</gene>
<evidence type="ECO:0000313" key="3">
    <source>
        <dbReference type="Proteomes" id="UP000294933"/>
    </source>
</evidence>
<dbReference type="AlphaFoldDB" id="A0A4Y7PPK9"/>
<evidence type="ECO:0000256" key="1">
    <source>
        <dbReference type="SAM" id="MobiDB-lite"/>
    </source>
</evidence>
<reference evidence="2 3" key="1">
    <citation type="submission" date="2018-06" db="EMBL/GenBank/DDBJ databases">
        <title>A transcriptomic atlas of mushroom development highlights an independent origin of complex multicellularity.</title>
        <authorList>
            <consortium name="DOE Joint Genome Institute"/>
            <person name="Krizsan K."/>
            <person name="Almasi E."/>
            <person name="Merenyi Z."/>
            <person name="Sahu N."/>
            <person name="Viragh M."/>
            <person name="Koszo T."/>
            <person name="Mondo S."/>
            <person name="Kiss B."/>
            <person name="Balint B."/>
            <person name="Kues U."/>
            <person name="Barry K."/>
            <person name="Hegedus J.C."/>
            <person name="Henrissat B."/>
            <person name="Johnson J."/>
            <person name="Lipzen A."/>
            <person name="Ohm R."/>
            <person name="Nagy I."/>
            <person name="Pangilinan J."/>
            <person name="Yan J."/>
            <person name="Xiong Y."/>
            <person name="Grigoriev I.V."/>
            <person name="Hibbett D.S."/>
            <person name="Nagy L.G."/>
        </authorList>
    </citation>
    <scope>NUCLEOTIDE SEQUENCE [LARGE SCALE GENOMIC DNA]</scope>
    <source>
        <strain evidence="2 3">SZMC22713</strain>
    </source>
</reference>
<feature type="region of interest" description="Disordered" evidence="1">
    <location>
        <begin position="1"/>
        <end position="22"/>
    </location>
</feature>
<accession>A0A4Y7PPK9</accession>
<dbReference type="EMBL" id="ML170231">
    <property type="protein sequence ID" value="TDL16966.1"/>
    <property type="molecule type" value="Genomic_DNA"/>
</dbReference>
<dbReference type="Proteomes" id="UP000294933">
    <property type="component" value="Unassembled WGS sequence"/>
</dbReference>
<feature type="compositionally biased region" description="Basic and acidic residues" evidence="1">
    <location>
        <begin position="1"/>
        <end position="10"/>
    </location>
</feature>